<dbReference type="InterPro" id="IPR050643">
    <property type="entry name" value="Periplasmic_pilus_chap"/>
</dbReference>
<dbReference type="InterPro" id="IPR013783">
    <property type="entry name" value="Ig-like_fold"/>
</dbReference>
<protein>
    <recommendedName>
        <fullName evidence="11">Molecular chaperone</fullName>
    </recommendedName>
</protein>
<evidence type="ECO:0000313" key="10">
    <source>
        <dbReference type="Proteomes" id="UP000177515"/>
    </source>
</evidence>
<dbReference type="Proteomes" id="UP000177515">
    <property type="component" value="Chromosome 1"/>
</dbReference>
<evidence type="ECO:0000256" key="3">
    <source>
        <dbReference type="ARBA" id="ARBA00022729"/>
    </source>
</evidence>
<dbReference type="PRINTS" id="PR00969">
    <property type="entry name" value="CHAPERONPILI"/>
</dbReference>
<feature type="chain" id="PRO_5045665408" description="Molecular chaperone" evidence="6">
    <location>
        <begin position="25"/>
        <end position="251"/>
    </location>
</feature>
<dbReference type="PANTHER" id="PTHR30251">
    <property type="entry name" value="PILUS ASSEMBLY CHAPERONE"/>
    <property type="match status" value="1"/>
</dbReference>
<dbReference type="InterPro" id="IPR016148">
    <property type="entry name" value="Pili_assmbl_chaperone_C"/>
</dbReference>
<comment type="similarity">
    <text evidence="2">Belongs to the periplasmic pilus chaperone family.</text>
</comment>
<keyword evidence="3 6" id="KW-0732">Signal</keyword>
<evidence type="ECO:0000259" key="8">
    <source>
        <dbReference type="Pfam" id="PF02753"/>
    </source>
</evidence>
<evidence type="ECO:0000256" key="4">
    <source>
        <dbReference type="ARBA" id="ARBA00022764"/>
    </source>
</evidence>
<name>A0ABM6F999_9BURK</name>
<evidence type="ECO:0000256" key="1">
    <source>
        <dbReference type="ARBA" id="ARBA00004418"/>
    </source>
</evidence>
<evidence type="ECO:0000256" key="6">
    <source>
        <dbReference type="SAM" id="SignalP"/>
    </source>
</evidence>
<feature type="domain" description="Pili assembly chaperone C-terminal" evidence="8">
    <location>
        <begin position="174"/>
        <end position="235"/>
    </location>
</feature>
<sequence>MLAALAALTLQACGLLPGAGSAHAALAVTGTRFIYPAGLTQQTIRVANSGDQPVLLQTWLDRGAPDADPSTLAVPFLLTPPLVRLDPKGSVALQLRHSGEAMPEDRESVFWINFLEVPPRPPGDNWRLKLAVRLRMKVLYRPRGLDGSPERAIARLRWQLRPGERGAGPTLEARNDSPYFVSLAEVALAGTPSPLRLGGLTVPPFGSAALPLPQGIEALPPGTPLRYQAAGDGGEAIHGEAEIARDGSPAP</sequence>
<evidence type="ECO:0000256" key="5">
    <source>
        <dbReference type="ARBA" id="ARBA00023186"/>
    </source>
</evidence>
<dbReference type="SUPFAM" id="SSF49584">
    <property type="entry name" value="Periplasmic chaperone C-domain"/>
    <property type="match status" value="1"/>
</dbReference>
<dbReference type="PANTHER" id="PTHR30251:SF2">
    <property type="entry name" value="FIMBRIAL CHAPERONE YADV-RELATED"/>
    <property type="match status" value="1"/>
</dbReference>
<dbReference type="Pfam" id="PF00345">
    <property type="entry name" value="PapD_N"/>
    <property type="match status" value="1"/>
</dbReference>
<dbReference type="InterPro" id="IPR036316">
    <property type="entry name" value="Pili_assmbl_chap_C_dom_sf"/>
</dbReference>
<organism evidence="9 10">
    <name type="scientific">Cupriavidus malaysiensis</name>
    <dbReference type="NCBI Taxonomy" id="367825"/>
    <lineage>
        <taxon>Bacteria</taxon>
        <taxon>Pseudomonadati</taxon>
        <taxon>Pseudomonadota</taxon>
        <taxon>Betaproteobacteria</taxon>
        <taxon>Burkholderiales</taxon>
        <taxon>Burkholderiaceae</taxon>
        <taxon>Cupriavidus</taxon>
    </lineage>
</organism>
<dbReference type="EMBL" id="CP017754">
    <property type="protein sequence ID" value="AOZ08149.1"/>
    <property type="molecule type" value="Genomic_DNA"/>
</dbReference>
<reference evidence="9 10" key="1">
    <citation type="submission" date="2016-10" db="EMBL/GenBank/DDBJ databases">
        <title>Complete genome sequences of three Cupriavidus strains isolated from various Malaysian environments.</title>
        <authorList>
            <person name="Abdullah A.A.-A."/>
            <person name="Shafie N.A.H."/>
            <person name="Lau N.S."/>
        </authorList>
    </citation>
    <scope>NUCLEOTIDE SEQUENCE [LARGE SCALE GENOMIC DNA]</scope>
    <source>
        <strain evidence="9 10">USMAA1020</strain>
    </source>
</reference>
<evidence type="ECO:0000259" key="7">
    <source>
        <dbReference type="Pfam" id="PF00345"/>
    </source>
</evidence>
<evidence type="ECO:0008006" key="11">
    <source>
        <dbReference type="Google" id="ProtNLM"/>
    </source>
</evidence>
<keyword evidence="10" id="KW-1185">Reference proteome</keyword>
<proteinExistence type="inferred from homology"/>
<feature type="signal peptide" evidence="6">
    <location>
        <begin position="1"/>
        <end position="24"/>
    </location>
</feature>
<dbReference type="SUPFAM" id="SSF49354">
    <property type="entry name" value="PapD-like"/>
    <property type="match status" value="1"/>
</dbReference>
<feature type="domain" description="Pili assembly chaperone N-terminal" evidence="7">
    <location>
        <begin position="26"/>
        <end position="145"/>
    </location>
</feature>
<keyword evidence="4" id="KW-0574">Periplasm</keyword>
<keyword evidence="5" id="KW-0143">Chaperone</keyword>
<dbReference type="InterPro" id="IPR008962">
    <property type="entry name" value="PapD-like_sf"/>
</dbReference>
<dbReference type="InterPro" id="IPR016147">
    <property type="entry name" value="Pili_assmbl_chaperone_N"/>
</dbReference>
<evidence type="ECO:0000313" key="9">
    <source>
        <dbReference type="EMBL" id="AOZ08149.1"/>
    </source>
</evidence>
<evidence type="ECO:0000256" key="2">
    <source>
        <dbReference type="ARBA" id="ARBA00007399"/>
    </source>
</evidence>
<accession>A0ABM6F999</accession>
<dbReference type="Gene3D" id="2.60.40.10">
    <property type="entry name" value="Immunoglobulins"/>
    <property type="match status" value="2"/>
</dbReference>
<gene>
    <name evidence="9" type="ORF">BKK80_13090</name>
</gene>
<comment type="subcellular location">
    <subcellularLocation>
        <location evidence="1">Periplasm</location>
    </subcellularLocation>
</comment>
<dbReference type="InterPro" id="IPR001829">
    <property type="entry name" value="Pili_assmbl_chaperone_bac"/>
</dbReference>
<dbReference type="Pfam" id="PF02753">
    <property type="entry name" value="PapD_C"/>
    <property type="match status" value="1"/>
</dbReference>